<accession>A0A8X6Q682</accession>
<feature type="compositionally biased region" description="Basic and acidic residues" evidence="1">
    <location>
        <begin position="32"/>
        <end position="61"/>
    </location>
</feature>
<feature type="region of interest" description="Disordered" evidence="1">
    <location>
        <begin position="17"/>
        <end position="61"/>
    </location>
</feature>
<gene>
    <name evidence="2" type="primary">X975_10174</name>
    <name evidence="2" type="ORF">NPIL_363201</name>
</gene>
<dbReference type="EMBL" id="BMAW01027554">
    <property type="protein sequence ID" value="GFU02691.1"/>
    <property type="molecule type" value="Genomic_DNA"/>
</dbReference>
<dbReference type="AlphaFoldDB" id="A0A8X6Q682"/>
<name>A0A8X6Q682_NEPPI</name>
<organism evidence="2 3">
    <name type="scientific">Nephila pilipes</name>
    <name type="common">Giant wood spider</name>
    <name type="synonym">Nephila maculata</name>
    <dbReference type="NCBI Taxonomy" id="299642"/>
    <lineage>
        <taxon>Eukaryota</taxon>
        <taxon>Metazoa</taxon>
        <taxon>Ecdysozoa</taxon>
        <taxon>Arthropoda</taxon>
        <taxon>Chelicerata</taxon>
        <taxon>Arachnida</taxon>
        <taxon>Araneae</taxon>
        <taxon>Araneomorphae</taxon>
        <taxon>Entelegynae</taxon>
        <taxon>Araneoidea</taxon>
        <taxon>Nephilidae</taxon>
        <taxon>Nephila</taxon>
    </lineage>
</organism>
<reference evidence="2" key="1">
    <citation type="submission" date="2020-08" db="EMBL/GenBank/DDBJ databases">
        <title>Multicomponent nature underlies the extraordinary mechanical properties of spider dragline silk.</title>
        <authorList>
            <person name="Kono N."/>
            <person name="Nakamura H."/>
            <person name="Mori M."/>
            <person name="Yoshida Y."/>
            <person name="Ohtoshi R."/>
            <person name="Malay A.D."/>
            <person name="Moran D.A.P."/>
            <person name="Tomita M."/>
            <person name="Numata K."/>
            <person name="Arakawa K."/>
        </authorList>
    </citation>
    <scope>NUCLEOTIDE SEQUENCE</scope>
</reference>
<comment type="caution">
    <text evidence="2">The sequence shown here is derived from an EMBL/GenBank/DDBJ whole genome shotgun (WGS) entry which is preliminary data.</text>
</comment>
<dbReference type="Proteomes" id="UP000887013">
    <property type="component" value="Unassembled WGS sequence"/>
</dbReference>
<feature type="compositionally biased region" description="Polar residues" evidence="1">
    <location>
        <begin position="21"/>
        <end position="31"/>
    </location>
</feature>
<proteinExistence type="predicted"/>
<evidence type="ECO:0000313" key="3">
    <source>
        <dbReference type="Proteomes" id="UP000887013"/>
    </source>
</evidence>
<evidence type="ECO:0000313" key="2">
    <source>
        <dbReference type="EMBL" id="GFU02691.1"/>
    </source>
</evidence>
<protein>
    <submittedName>
        <fullName evidence="2">Protein Red</fullName>
    </submittedName>
</protein>
<sequence>MVTAAYESLSESTEALMELLSTKSGNENLTQRCRDRTKEKRDGKSYVEEPRINDEKRREDKQRDLVNEWDNILSSEYGENVEDRSKYKILLGVHKENNRRLLAKLTSKLERGIGECYAQFYPGASEQYIEYMSNK</sequence>
<keyword evidence="3" id="KW-1185">Reference proteome</keyword>
<evidence type="ECO:0000256" key="1">
    <source>
        <dbReference type="SAM" id="MobiDB-lite"/>
    </source>
</evidence>